<feature type="coiled-coil region" evidence="1">
    <location>
        <begin position="235"/>
        <end position="269"/>
    </location>
</feature>
<dbReference type="STRING" id="554055.A0A2P6VR59"/>
<accession>A0A2P6VR59</accession>
<feature type="coiled-coil region" evidence="1">
    <location>
        <begin position="122"/>
        <end position="166"/>
    </location>
</feature>
<protein>
    <submittedName>
        <fullName evidence="3">Flagellar basal body</fullName>
    </submittedName>
</protein>
<keyword evidence="4" id="KW-1185">Reference proteome</keyword>
<dbReference type="PANTHER" id="PTHR14845:SF0">
    <property type="entry name" value="DUF4515 DOMAIN-CONTAINING PROTEIN"/>
    <property type="match status" value="1"/>
</dbReference>
<name>A0A2P6VR59_9CHLO</name>
<feature type="compositionally biased region" description="Basic residues" evidence="2">
    <location>
        <begin position="1"/>
        <end position="11"/>
    </location>
</feature>
<feature type="region of interest" description="Disordered" evidence="2">
    <location>
        <begin position="189"/>
        <end position="223"/>
    </location>
</feature>
<keyword evidence="3" id="KW-0969">Cilium</keyword>
<feature type="region of interest" description="Disordered" evidence="2">
    <location>
        <begin position="504"/>
        <end position="530"/>
    </location>
</feature>
<evidence type="ECO:0000313" key="3">
    <source>
        <dbReference type="EMBL" id="PSC76586.1"/>
    </source>
</evidence>
<feature type="region of interest" description="Disordered" evidence="2">
    <location>
        <begin position="392"/>
        <end position="427"/>
    </location>
</feature>
<evidence type="ECO:0000256" key="2">
    <source>
        <dbReference type="SAM" id="MobiDB-lite"/>
    </source>
</evidence>
<feature type="compositionally biased region" description="Basic and acidic residues" evidence="2">
    <location>
        <begin position="189"/>
        <end position="203"/>
    </location>
</feature>
<keyword evidence="3" id="KW-0966">Cell projection</keyword>
<proteinExistence type="predicted"/>
<feature type="region of interest" description="Disordered" evidence="2">
    <location>
        <begin position="1"/>
        <end position="26"/>
    </location>
</feature>
<dbReference type="AlphaFoldDB" id="A0A2P6VR59"/>
<keyword evidence="1" id="KW-0175">Coiled coil</keyword>
<organism evidence="3 4">
    <name type="scientific">Micractinium conductrix</name>
    <dbReference type="NCBI Taxonomy" id="554055"/>
    <lineage>
        <taxon>Eukaryota</taxon>
        <taxon>Viridiplantae</taxon>
        <taxon>Chlorophyta</taxon>
        <taxon>core chlorophytes</taxon>
        <taxon>Trebouxiophyceae</taxon>
        <taxon>Chlorellales</taxon>
        <taxon>Chlorellaceae</taxon>
        <taxon>Chlorella clade</taxon>
        <taxon>Micractinium</taxon>
    </lineage>
</organism>
<evidence type="ECO:0000256" key="1">
    <source>
        <dbReference type="SAM" id="Coils"/>
    </source>
</evidence>
<dbReference type="Proteomes" id="UP000239649">
    <property type="component" value="Unassembled WGS sequence"/>
</dbReference>
<gene>
    <name evidence="3" type="primary">g408</name>
    <name evidence="3" type="ORF">C2E20_0408</name>
</gene>
<reference evidence="3 4" key="1">
    <citation type="journal article" date="2018" name="Plant J.">
        <title>Genome sequences of Chlorella sorokiniana UTEX 1602 and Micractinium conductrix SAG 241.80: implications to maltose excretion by a green alga.</title>
        <authorList>
            <person name="Arriola M.B."/>
            <person name="Velmurugan N."/>
            <person name="Zhang Y."/>
            <person name="Plunkett M.H."/>
            <person name="Hondzo H."/>
            <person name="Barney B.M."/>
        </authorList>
    </citation>
    <scope>NUCLEOTIDE SEQUENCE [LARGE SCALE GENOMIC DNA]</scope>
    <source>
        <strain evidence="3 4">SAG 241.80</strain>
    </source>
</reference>
<dbReference type="OrthoDB" id="515869at2759"/>
<keyword evidence="3" id="KW-0282">Flagellum</keyword>
<comment type="caution">
    <text evidence="3">The sequence shown here is derived from an EMBL/GenBank/DDBJ whole genome shotgun (WGS) entry which is preliminary data.</text>
</comment>
<feature type="coiled-coil region" evidence="1">
    <location>
        <begin position="37"/>
        <end position="81"/>
    </location>
</feature>
<sequence length="530" mass="55666">MSAAARSKRPSGRAGAREPPPDEAEDQALDVEAMLQAERAKQALSQLEAAQAAYDELAAEHRALQERRRHEEREARELAALFRREVAAKAEALAAAQAQLAAGGSALEAAQAAAMHREAELRTAFEAERQALADAAAALQAQLDALADWRQQKESTTAESQRLHAENGRLAEAAGEKVRALQRRLYELGHGHDGEGADGEVPRSGHGPRPGSSASEGGGGDVSLEADLHRVLVHSRRVEDEMRHYGQEAEELQREMQALEGERAALLRDAALAGEMEAQYAKRGTLQAREIRDQKSKISTLEKGLARMAADFEAEKAALQAGLRAQLADAAAEQHALRRLLQVRTKELRQVRRLAQEVLLQRSDVEAFLVSSIQQVRAEMAAEAAAAAAGTAAPQQAPGEGGAEGAREAALAAGTSGGSDTSSSSLGMAGERSIAASVLAGSIGGAAAGGGASTAPGVGPMDIQQLSWQDRERILRLLFAKINRSAAASQRPVVPAMARTQALSEAQAEAPPSLPALRGLATEAGPAGLA</sequence>
<evidence type="ECO:0000313" key="4">
    <source>
        <dbReference type="Proteomes" id="UP000239649"/>
    </source>
</evidence>
<dbReference type="PANTHER" id="PTHR14845">
    <property type="entry name" value="COILED-COIL DOMAIN-CONTAINING 166"/>
    <property type="match status" value="1"/>
</dbReference>
<dbReference type="EMBL" id="LHPF02000001">
    <property type="protein sequence ID" value="PSC76586.1"/>
    <property type="molecule type" value="Genomic_DNA"/>
</dbReference>
<feature type="compositionally biased region" description="Low complexity" evidence="2">
    <location>
        <begin position="408"/>
        <end position="427"/>
    </location>
</feature>